<sequence length="357" mass="36914">MTPHLVVIGTGYAGLLAALRAARIARGRVAVTLVGASDQLVERVRLHEQAATGRSVAHPIAALIAGTEVRFVHARALEVAPGRLVTDAGVLEFDRAIVCTGGSVDLDLVPGAREHAYAIDGDRMSRLFSEARRVAARGGRLAVCGGGLTGVEIATELAEALPGLRVKLVAASEIVPGLSRKAREHARAVLGRLGVAVREGVRVTAVAADHLDSAAGPIGFDLCAWAAGFRAVPLLAGLGLPMAADGRVIVDAYLHARPDLLVAGDAAACAAAGGGWLGAGCKTAMPMAAHAADTAVAELTGGTVHEFRYADPGYCVSLGRRDGIVQFMDGAGPRERIVKGAWRRGSRSRCAATRCWR</sequence>
<organism evidence="7 8">
    <name type="scientific">Nannocystis pusilla</name>
    <dbReference type="NCBI Taxonomy" id="889268"/>
    <lineage>
        <taxon>Bacteria</taxon>
        <taxon>Pseudomonadati</taxon>
        <taxon>Myxococcota</taxon>
        <taxon>Polyangia</taxon>
        <taxon>Nannocystales</taxon>
        <taxon>Nannocystaceae</taxon>
        <taxon>Nannocystis</taxon>
    </lineage>
</organism>
<protein>
    <submittedName>
        <fullName evidence="7">FAD-dependent oxidoreductase</fullName>
    </submittedName>
</protein>
<dbReference type="InterPro" id="IPR051169">
    <property type="entry name" value="NADH-Q_oxidoreductase"/>
</dbReference>
<dbReference type="PRINTS" id="PR00469">
    <property type="entry name" value="PNDRDTASEII"/>
</dbReference>
<comment type="caution">
    <text evidence="7">The sequence shown here is derived from an EMBL/GenBank/DDBJ whole genome shotgun (WGS) entry which is preliminary data.</text>
</comment>
<keyword evidence="5" id="KW-0560">Oxidoreductase</keyword>
<dbReference type="PANTHER" id="PTHR42913">
    <property type="entry name" value="APOPTOSIS-INDUCING FACTOR 1"/>
    <property type="match status" value="1"/>
</dbReference>
<dbReference type="PANTHER" id="PTHR42913:SF3">
    <property type="entry name" value="64 KDA MITOCHONDRIAL NADH DEHYDROGENASE (EUROFUNG)"/>
    <property type="match status" value="1"/>
</dbReference>
<dbReference type="Proteomes" id="UP001150924">
    <property type="component" value="Unassembled WGS sequence"/>
</dbReference>
<dbReference type="Pfam" id="PF07992">
    <property type="entry name" value="Pyr_redox_2"/>
    <property type="match status" value="1"/>
</dbReference>
<gene>
    <name evidence="7" type="ORF">OV079_34830</name>
</gene>
<dbReference type="Gene3D" id="3.50.50.100">
    <property type="match status" value="1"/>
</dbReference>
<dbReference type="RefSeq" id="WP_267773689.1">
    <property type="nucleotide sequence ID" value="NZ_JAPNKE010000002.1"/>
</dbReference>
<dbReference type="PRINTS" id="PR00368">
    <property type="entry name" value="FADPNR"/>
</dbReference>
<dbReference type="EMBL" id="JAPNKE010000002">
    <property type="protein sequence ID" value="MCY1010654.1"/>
    <property type="molecule type" value="Genomic_DNA"/>
</dbReference>
<evidence type="ECO:0000256" key="3">
    <source>
        <dbReference type="ARBA" id="ARBA00022630"/>
    </source>
</evidence>
<keyword evidence="3" id="KW-0285">Flavoprotein</keyword>
<feature type="domain" description="FAD/NAD(P)-binding" evidence="6">
    <location>
        <begin position="4"/>
        <end position="291"/>
    </location>
</feature>
<comment type="similarity">
    <text evidence="2">Belongs to the NADH dehydrogenase family.</text>
</comment>
<dbReference type="AlphaFoldDB" id="A0A9X3EUQ7"/>
<dbReference type="GO" id="GO:0019646">
    <property type="term" value="P:aerobic electron transport chain"/>
    <property type="evidence" value="ECO:0007669"/>
    <property type="project" value="TreeGrafter"/>
</dbReference>
<evidence type="ECO:0000313" key="8">
    <source>
        <dbReference type="Proteomes" id="UP001150924"/>
    </source>
</evidence>
<evidence type="ECO:0000256" key="2">
    <source>
        <dbReference type="ARBA" id="ARBA00005272"/>
    </source>
</evidence>
<evidence type="ECO:0000256" key="4">
    <source>
        <dbReference type="ARBA" id="ARBA00022827"/>
    </source>
</evidence>
<reference evidence="7" key="1">
    <citation type="submission" date="2022-11" db="EMBL/GenBank/DDBJ databases">
        <title>Minimal conservation of predation-associated metabolite biosynthetic gene clusters underscores biosynthetic potential of Myxococcota including descriptions for ten novel species: Archangium lansinium sp. nov., Myxococcus landrumus sp. nov., Nannocystis bai.</title>
        <authorList>
            <person name="Ahearne A."/>
            <person name="Stevens C."/>
            <person name="Phillips K."/>
        </authorList>
    </citation>
    <scope>NUCLEOTIDE SEQUENCE</scope>
    <source>
        <strain evidence="7">Na p29</strain>
    </source>
</reference>
<proteinExistence type="inferred from homology"/>
<accession>A0A9X3EUQ7</accession>
<keyword evidence="8" id="KW-1185">Reference proteome</keyword>
<dbReference type="GO" id="GO:0003955">
    <property type="term" value="F:NAD(P)H dehydrogenase (quinone) activity"/>
    <property type="evidence" value="ECO:0007669"/>
    <property type="project" value="TreeGrafter"/>
</dbReference>
<name>A0A9X3EUQ7_9BACT</name>
<dbReference type="SUPFAM" id="SSF51905">
    <property type="entry name" value="FAD/NAD(P)-binding domain"/>
    <property type="match status" value="1"/>
</dbReference>
<evidence type="ECO:0000259" key="6">
    <source>
        <dbReference type="Pfam" id="PF07992"/>
    </source>
</evidence>
<evidence type="ECO:0000256" key="1">
    <source>
        <dbReference type="ARBA" id="ARBA00001974"/>
    </source>
</evidence>
<dbReference type="InterPro" id="IPR036188">
    <property type="entry name" value="FAD/NAD-bd_sf"/>
</dbReference>
<evidence type="ECO:0000256" key="5">
    <source>
        <dbReference type="ARBA" id="ARBA00023002"/>
    </source>
</evidence>
<comment type="cofactor">
    <cofactor evidence="1">
        <name>FAD</name>
        <dbReference type="ChEBI" id="CHEBI:57692"/>
    </cofactor>
</comment>
<dbReference type="InterPro" id="IPR023753">
    <property type="entry name" value="FAD/NAD-binding_dom"/>
</dbReference>
<evidence type="ECO:0000313" key="7">
    <source>
        <dbReference type="EMBL" id="MCY1010654.1"/>
    </source>
</evidence>
<keyword evidence="4" id="KW-0274">FAD</keyword>